<sequence>MESLAKQMRVRFSGLGQDNQEGPNSVKERKLPPQQTQSFKGGKKSQNWLRRQFSGEMSQESDLGVNNEFAIAIAAAASAIKSLEEESKPPRKLSDDPEASLTKSLSRKEDSTIGRVSRRFSGKEINVGEASMRKPEVADQIMPVSWTDDQKTPKRTSSMRKTPTFADTRPIAYDTLSTAGGGKQEKAKTSWVGGTKADVWENAEMTKVKKRYERMTSTILSWEKEKKAKAKRRKEKIESDLEKRRARALQTYHNDMSRIDQIAGGARAVAEERRRDDESKIREKANKIRSTGKRPVTCFCF</sequence>
<feature type="region of interest" description="Disordered" evidence="2">
    <location>
        <begin position="82"/>
        <end position="168"/>
    </location>
</feature>
<keyword evidence="5" id="KW-1185">Reference proteome</keyword>
<dbReference type="InParanoid" id="A0A2G5EPU0"/>
<feature type="compositionally biased region" description="Basic and acidic residues" evidence="2">
    <location>
        <begin position="269"/>
        <end position="286"/>
    </location>
</feature>
<evidence type="ECO:0000259" key="3">
    <source>
        <dbReference type="Pfam" id="PF03763"/>
    </source>
</evidence>
<dbReference type="OrthoDB" id="1879425at2759"/>
<dbReference type="Proteomes" id="UP000230069">
    <property type="component" value="Unassembled WGS sequence"/>
</dbReference>
<feature type="region of interest" description="Disordered" evidence="2">
    <location>
        <begin position="265"/>
        <end position="288"/>
    </location>
</feature>
<dbReference type="FunCoup" id="A0A2G5EPU0">
    <property type="interactions" value="253"/>
</dbReference>
<organism evidence="4 5">
    <name type="scientific">Aquilegia coerulea</name>
    <name type="common">Rocky mountain columbine</name>
    <dbReference type="NCBI Taxonomy" id="218851"/>
    <lineage>
        <taxon>Eukaryota</taxon>
        <taxon>Viridiplantae</taxon>
        <taxon>Streptophyta</taxon>
        <taxon>Embryophyta</taxon>
        <taxon>Tracheophyta</taxon>
        <taxon>Spermatophyta</taxon>
        <taxon>Magnoliopsida</taxon>
        <taxon>Ranunculales</taxon>
        <taxon>Ranunculaceae</taxon>
        <taxon>Thalictroideae</taxon>
        <taxon>Aquilegia</taxon>
    </lineage>
</organism>
<feature type="region of interest" description="Disordered" evidence="2">
    <location>
        <begin position="1"/>
        <end position="61"/>
    </location>
</feature>
<proteinExistence type="inferred from homology"/>
<feature type="domain" description="Remorin C-terminal" evidence="3">
    <location>
        <begin position="195"/>
        <end position="296"/>
    </location>
</feature>
<protein>
    <recommendedName>
        <fullName evidence="3">Remorin C-terminal domain-containing protein</fullName>
    </recommendedName>
</protein>
<dbReference type="PANTHER" id="PTHR31471:SF51">
    <property type="entry name" value="REMORIN FAMILY PROTEIN"/>
    <property type="match status" value="1"/>
</dbReference>
<feature type="compositionally biased region" description="Polar residues" evidence="2">
    <location>
        <begin position="33"/>
        <end position="61"/>
    </location>
</feature>
<dbReference type="AlphaFoldDB" id="A0A2G5EPU0"/>
<evidence type="ECO:0000313" key="5">
    <source>
        <dbReference type="Proteomes" id="UP000230069"/>
    </source>
</evidence>
<dbReference type="Pfam" id="PF03763">
    <property type="entry name" value="Remorin_C"/>
    <property type="match status" value="1"/>
</dbReference>
<dbReference type="PANTHER" id="PTHR31471">
    <property type="entry name" value="OS02G0116800 PROTEIN"/>
    <property type="match status" value="1"/>
</dbReference>
<comment type="similarity">
    <text evidence="1">Belongs to the remorin family.</text>
</comment>
<feature type="compositionally biased region" description="Basic and acidic residues" evidence="2">
    <location>
        <begin position="82"/>
        <end position="95"/>
    </location>
</feature>
<dbReference type="STRING" id="218851.A0A2G5EPU0"/>
<gene>
    <name evidence="4" type="ORF">AQUCO_00600479v1</name>
</gene>
<dbReference type="EMBL" id="KZ305023">
    <property type="protein sequence ID" value="PIA57775.1"/>
    <property type="molecule type" value="Genomic_DNA"/>
</dbReference>
<reference evidence="4 5" key="1">
    <citation type="submission" date="2017-09" db="EMBL/GenBank/DDBJ databases">
        <title>WGS assembly of Aquilegia coerulea Goldsmith.</title>
        <authorList>
            <person name="Hodges S."/>
            <person name="Kramer E."/>
            <person name="Nordborg M."/>
            <person name="Tomkins J."/>
            <person name="Borevitz J."/>
            <person name="Derieg N."/>
            <person name="Yan J."/>
            <person name="Mihaltcheva S."/>
            <person name="Hayes R.D."/>
            <person name="Rokhsar D."/>
        </authorList>
    </citation>
    <scope>NUCLEOTIDE SEQUENCE [LARGE SCALE GENOMIC DNA]</scope>
    <source>
        <strain evidence="5">cv. Goldsmith</strain>
    </source>
</reference>
<dbReference type="InterPro" id="IPR005516">
    <property type="entry name" value="Remorin_C"/>
</dbReference>
<evidence type="ECO:0000313" key="4">
    <source>
        <dbReference type="EMBL" id="PIA57775.1"/>
    </source>
</evidence>
<evidence type="ECO:0000256" key="1">
    <source>
        <dbReference type="ARBA" id="ARBA00005711"/>
    </source>
</evidence>
<name>A0A2G5EPU0_AQUCA</name>
<evidence type="ECO:0000256" key="2">
    <source>
        <dbReference type="SAM" id="MobiDB-lite"/>
    </source>
</evidence>
<accession>A0A2G5EPU0</accession>